<evidence type="ECO:0000313" key="2">
    <source>
        <dbReference type="EMBL" id="KAF9522402.1"/>
    </source>
</evidence>
<gene>
    <name evidence="2" type="ORF">CPB83DRAFT_864527</name>
</gene>
<sequence length="211" mass="22998">MQDGSTSQTSSTSSPLGAAYLPSGIRPSNFIKIHREGQDISGTFVIDRKMKFPNERGFHLTLISGSGAVEADVFCVPPSTLETPIKDRTAINISSGRISINLHRPQIEEGHYPVYLLIAGAQNSASRLSLPRSFKGSAYLGCTGNNVTFSPDVLANFTLFSEVDGVTKGFIGDFDHTQWKTDSQWAGDVLHWAPMNKVSSTLALRYDDEDL</sequence>
<protein>
    <recommendedName>
        <fullName evidence="1">DUF7330 domain-containing protein</fullName>
    </recommendedName>
</protein>
<dbReference type="Proteomes" id="UP000807306">
    <property type="component" value="Unassembled WGS sequence"/>
</dbReference>
<dbReference type="EMBL" id="MU157947">
    <property type="protein sequence ID" value="KAF9522402.1"/>
    <property type="molecule type" value="Genomic_DNA"/>
</dbReference>
<dbReference type="InterPro" id="IPR055754">
    <property type="entry name" value="DUF7330"/>
</dbReference>
<dbReference type="Pfam" id="PF24016">
    <property type="entry name" value="DUF7330"/>
    <property type="match status" value="1"/>
</dbReference>
<evidence type="ECO:0000259" key="1">
    <source>
        <dbReference type="Pfam" id="PF24016"/>
    </source>
</evidence>
<reference evidence="2" key="1">
    <citation type="submission" date="2020-11" db="EMBL/GenBank/DDBJ databases">
        <authorList>
            <consortium name="DOE Joint Genome Institute"/>
            <person name="Ahrendt S."/>
            <person name="Riley R."/>
            <person name="Andreopoulos W."/>
            <person name="Labutti K."/>
            <person name="Pangilinan J."/>
            <person name="Ruiz-Duenas F.J."/>
            <person name="Barrasa J.M."/>
            <person name="Sanchez-Garcia M."/>
            <person name="Camarero S."/>
            <person name="Miyauchi S."/>
            <person name="Serrano A."/>
            <person name="Linde D."/>
            <person name="Babiker R."/>
            <person name="Drula E."/>
            <person name="Ayuso-Fernandez I."/>
            <person name="Pacheco R."/>
            <person name="Padilla G."/>
            <person name="Ferreira P."/>
            <person name="Barriuso J."/>
            <person name="Kellner H."/>
            <person name="Castanera R."/>
            <person name="Alfaro M."/>
            <person name="Ramirez L."/>
            <person name="Pisabarro A.G."/>
            <person name="Kuo A."/>
            <person name="Tritt A."/>
            <person name="Lipzen A."/>
            <person name="He G."/>
            <person name="Yan M."/>
            <person name="Ng V."/>
            <person name="Cullen D."/>
            <person name="Martin F."/>
            <person name="Rosso M.-N."/>
            <person name="Henrissat B."/>
            <person name="Hibbett D."/>
            <person name="Martinez A.T."/>
            <person name="Grigoriev I.V."/>
        </authorList>
    </citation>
    <scope>NUCLEOTIDE SEQUENCE</scope>
    <source>
        <strain evidence="2">CBS 506.95</strain>
    </source>
</reference>
<evidence type="ECO:0000313" key="3">
    <source>
        <dbReference type="Proteomes" id="UP000807306"/>
    </source>
</evidence>
<accession>A0A9P6E4K5</accession>
<dbReference type="AlphaFoldDB" id="A0A9P6E4K5"/>
<feature type="domain" description="DUF7330" evidence="1">
    <location>
        <begin position="29"/>
        <end position="209"/>
    </location>
</feature>
<proteinExistence type="predicted"/>
<name>A0A9P6E4K5_9AGAR</name>
<organism evidence="2 3">
    <name type="scientific">Crepidotus variabilis</name>
    <dbReference type="NCBI Taxonomy" id="179855"/>
    <lineage>
        <taxon>Eukaryota</taxon>
        <taxon>Fungi</taxon>
        <taxon>Dikarya</taxon>
        <taxon>Basidiomycota</taxon>
        <taxon>Agaricomycotina</taxon>
        <taxon>Agaricomycetes</taxon>
        <taxon>Agaricomycetidae</taxon>
        <taxon>Agaricales</taxon>
        <taxon>Agaricineae</taxon>
        <taxon>Crepidotaceae</taxon>
        <taxon>Crepidotus</taxon>
    </lineage>
</organism>
<dbReference type="OrthoDB" id="2593559at2759"/>
<keyword evidence="3" id="KW-1185">Reference proteome</keyword>
<comment type="caution">
    <text evidence="2">The sequence shown here is derived from an EMBL/GenBank/DDBJ whole genome shotgun (WGS) entry which is preliminary data.</text>
</comment>